<dbReference type="Proteomes" id="UP000054248">
    <property type="component" value="Unassembled WGS sequence"/>
</dbReference>
<keyword evidence="2" id="KW-1185">Reference proteome</keyword>
<evidence type="ECO:0000313" key="1">
    <source>
        <dbReference type="EMBL" id="KIO21425.1"/>
    </source>
</evidence>
<accession>A0A0C3Q0D8</accession>
<dbReference type="AlphaFoldDB" id="A0A0C3Q0D8"/>
<organism evidence="1 2">
    <name type="scientific">Tulasnella calospora MUT 4182</name>
    <dbReference type="NCBI Taxonomy" id="1051891"/>
    <lineage>
        <taxon>Eukaryota</taxon>
        <taxon>Fungi</taxon>
        <taxon>Dikarya</taxon>
        <taxon>Basidiomycota</taxon>
        <taxon>Agaricomycotina</taxon>
        <taxon>Agaricomycetes</taxon>
        <taxon>Cantharellales</taxon>
        <taxon>Tulasnellaceae</taxon>
        <taxon>Tulasnella</taxon>
    </lineage>
</organism>
<name>A0A0C3Q0D8_9AGAM</name>
<protein>
    <submittedName>
        <fullName evidence="1">Uncharacterized protein</fullName>
    </submittedName>
</protein>
<evidence type="ECO:0000313" key="2">
    <source>
        <dbReference type="Proteomes" id="UP000054248"/>
    </source>
</evidence>
<dbReference type="HOGENOM" id="CLU_2575600_0_0_1"/>
<reference evidence="1 2" key="1">
    <citation type="submission" date="2014-04" db="EMBL/GenBank/DDBJ databases">
        <authorList>
            <consortium name="DOE Joint Genome Institute"/>
            <person name="Kuo A."/>
            <person name="Girlanda M."/>
            <person name="Perotto S."/>
            <person name="Kohler A."/>
            <person name="Nagy L.G."/>
            <person name="Floudas D."/>
            <person name="Copeland A."/>
            <person name="Barry K.W."/>
            <person name="Cichocki N."/>
            <person name="Veneault-Fourrey C."/>
            <person name="LaButti K."/>
            <person name="Lindquist E.A."/>
            <person name="Lipzen A."/>
            <person name="Lundell T."/>
            <person name="Morin E."/>
            <person name="Murat C."/>
            <person name="Sun H."/>
            <person name="Tunlid A."/>
            <person name="Henrissat B."/>
            <person name="Grigoriev I.V."/>
            <person name="Hibbett D.S."/>
            <person name="Martin F."/>
            <person name="Nordberg H.P."/>
            <person name="Cantor M.N."/>
            <person name="Hua S.X."/>
        </authorList>
    </citation>
    <scope>NUCLEOTIDE SEQUENCE [LARGE SCALE GENOMIC DNA]</scope>
    <source>
        <strain evidence="1 2">MUT 4182</strain>
    </source>
</reference>
<sequence>MDRAAQQYSLGKAAEVLILHKKVAVARGLSDADVELTEVDECISRILGAIKSLTITFPALSFQVYHVQRLVDAAFRAEVKM</sequence>
<reference evidence="2" key="2">
    <citation type="submission" date="2015-01" db="EMBL/GenBank/DDBJ databases">
        <title>Evolutionary Origins and Diversification of the Mycorrhizal Mutualists.</title>
        <authorList>
            <consortium name="DOE Joint Genome Institute"/>
            <consortium name="Mycorrhizal Genomics Consortium"/>
            <person name="Kohler A."/>
            <person name="Kuo A."/>
            <person name="Nagy L.G."/>
            <person name="Floudas D."/>
            <person name="Copeland A."/>
            <person name="Barry K.W."/>
            <person name="Cichocki N."/>
            <person name="Veneault-Fourrey C."/>
            <person name="LaButti K."/>
            <person name="Lindquist E.A."/>
            <person name="Lipzen A."/>
            <person name="Lundell T."/>
            <person name="Morin E."/>
            <person name="Murat C."/>
            <person name="Riley R."/>
            <person name="Ohm R."/>
            <person name="Sun H."/>
            <person name="Tunlid A."/>
            <person name="Henrissat B."/>
            <person name="Grigoriev I.V."/>
            <person name="Hibbett D.S."/>
            <person name="Martin F."/>
        </authorList>
    </citation>
    <scope>NUCLEOTIDE SEQUENCE [LARGE SCALE GENOMIC DNA]</scope>
    <source>
        <strain evidence="2">MUT 4182</strain>
    </source>
</reference>
<proteinExistence type="predicted"/>
<dbReference type="EMBL" id="KN823138">
    <property type="protein sequence ID" value="KIO21425.1"/>
    <property type="molecule type" value="Genomic_DNA"/>
</dbReference>
<gene>
    <name evidence="1" type="ORF">M407DRAFT_125906</name>
</gene>